<organism evidence="4 5">
    <name type="scientific">Aurantiacibacter sediminis</name>
    <dbReference type="NCBI Taxonomy" id="2793064"/>
    <lineage>
        <taxon>Bacteria</taxon>
        <taxon>Pseudomonadati</taxon>
        <taxon>Pseudomonadota</taxon>
        <taxon>Alphaproteobacteria</taxon>
        <taxon>Sphingomonadales</taxon>
        <taxon>Erythrobacteraceae</taxon>
        <taxon>Aurantiacibacter</taxon>
    </lineage>
</organism>
<dbReference type="InterPro" id="IPR027385">
    <property type="entry name" value="Beta-barrel_OMP"/>
</dbReference>
<dbReference type="EMBL" id="JAEANY010000002">
    <property type="protein sequence ID" value="MBH5322538.1"/>
    <property type="molecule type" value="Genomic_DNA"/>
</dbReference>
<evidence type="ECO:0000259" key="3">
    <source>
        <dbReference type="Pfam" id="PF13505"/>
    </source>
</evidence>
<accession>A0ABS0N3J0</accession>
<proteinExistence type="predicted"/>
<evidence type="ECO:0000256" key="2">
    <source>
        <dbReference type="SAM" id="SignalP"/>
    </source>
</evidence>
<evidence type="ECO:0000313" key="5">
    <source>
        <dbReference type="Proteomes" id="UP000602442"/>
    </source>
</evidence>
<dbReference type="Proteomes" id="UP000602442">
    <property type="component" value="Unassembled WGS sequence"/>
</dbReference>
<name>A0ABS0N3J0_9SPHN</name>
<dbReference type="RefSeq" id="WP_197921227.1">
    <property type="nucleotide sequence ID" value="NZ_CAWPTA010000007.1"/>
</dbReference>
<feature type="chain" id="PRO_5045086972" evidence="2">
    <location>
        <begin position="24"/>
        <end position="187"/>
    </location>
</feature>
<feature type="signal peptide" evidence="2">
    <location>
        <begin position="1"/>
        <end position="23"/>
    </location>
</feature>
<comment type="caution">
    <text evidence="4">The sequence shown here is derived from an EMBL/GenBank/DDBJ whole genome shotgun (WGS) entry which is preliminary data.</text>
</comment>
<dbReference type="InterPro" id="IPR011250">
    <property type="entry name" value="OMP/PagP_B-barrel"/>
</dbReference>
<dbReference type="Pfam" id="PF13505">
    <property type="entry name" value="OMP_b-brl"/>
    <property type="match status" value="1"/>
</dbReference>
<evidence type="ECO:0000313" key="4">
    <source>
        <dbReference type="EMBL" id="MBH5322538.1"/>
    </source>
</evidence>
<dbReference type="SUPFAM" id="SSF56925">
    <property type="entry name" value="OMPA-like"/>
    <property type="match status" value="1"/>
</dbReference>
<keyword evidence="5" id="KW-1185">Reference proteome</keyword>
<sequence>MKKTVFALAASAAALAIPAAAHAQQAEPFIGVSGGYHDLSVEGEVEDEFPGVEINDGSAIVGGFAGVDFLAGGNFFIGAEANFHIGTDAVDSEYGASARIGIRDAGGAKYYLRGGYQEVNLDFANIIEIPGVEVTDDDFVGIDDTAGDYLVGAGAEFPLGETTFLRVNVDTIGFDSARATAGFGLRF</sequence>
<protein>
    <submittedName>
        <fullName evidence="4">Outer membrane beta-barrel protein</fullName>
    </submittedName>
</protein>
<evidence type="ECO:0000256" key="1">
    <source>
        <dbReference type="ARBA" id="ARBA00022729"/>
    </source>
</evidence>
<feature type="domain" description="Outer membrane protein beta-barrel" evidence="3">
    <location>
        <begin position="10"/>
        <end position="187"/>
    </location>
</feature>
<keyword evidence="1 2" id="KW-0732">Signal</keyword>
<reference evidence="4 5" key="1">
    <citation type="submission" date="2020-11" db="EMBL/GenBank/DDBJ databases">
        <title>Erythrobacter sediminis sp. nov., a marine bacterium from a tidal flat of Garorim Bay.</title>
        <authorList>
            <person name="Kim D."/>
            <person name="Yoo Y."/>
            <person name="Kim J.-J."/>
        </authorList>
    </citation>
    <scope>NUCLEOTIDE SEQUENCE [LARGE SCALE GENOMIC DNA]</scope>
    <source>
        <strain evidence="4 5">JGD-13</strain>
    </source>
</reference>
<gene>
    <name evidence="4" type="ORF">I5L03_08065</name>
</gene>